<feature type="compositionally biased region" description="Basic residues" evidence="1">
    <location>
        <begin position="1"/>
        <end position="12"/>
    </location>
</feature>
<accession>A0AAD6QTW0</accession>
<gene>
    <name evidence="2" type="ORF">NC653_013131</name>
</gene>
<keyword evidence="3" id="KW-1185">Reference proteome</keyword>
<reference evidence="2" key="1">
    <citation type="journal article" date="2023" name="Mol. Ecol. Resour.">
        <title>Chromosome-level genome assembly of a triploid poplar Populus alba 'Berolinensis'.</title>
        <authorList>
            <person name="Chen S."/>
            <person name="Yu Y."/>
            <person name="Wang X."/>
            <person name="Wang S."/>
            <person name="Zhang T."/>
            <person name="Zhou Y."/>
            <person name="He R."/>
            <person name="Meng N."/>
            <person name="Wang Y."/>
            <person name="Liu W."/>
            <person name="Liu Z."/>
            <person name="Liu J."/>
            <person name="Guo Q."/>
            <person name="Huang H."/>
            <person name="Sederoff R.R."/>
            <person name="Wang G."/>
            <person name="Qu G."/>
            <person name="Chen S."/>
        </authorList>
    </citation>
    <scope>NUCLEOTIDE SEQUENCE</scope>
    <source>
        <strain evidence="2">SC-2020</strain>
    </source>
</reference>
<dbReference type="AlphaFoldDB" id="A0AAD6QTW0"/>
<protein>
    <submittedName>
        <fullName evidence="2">Uncharacterized protein</fullName>
    </submittedName>
</protein>
<dbReference type="Proteomes" id="UP001164929">
    <property type="component" value="Chromosome 5"/>
</dbReference>
<organism evidence="2 3">
    <name type="scientific">Populus alba x Populus x berolinensis</name>
    <dbReference type="NCBI Taxonomy" id="444605"/>
    <lineage>
        <taxon>Eukaryota</taxon>
        <taxon>Viridiplantae</taxon>
        <taxon>Streptophyta</taxon>
        <taxon>Embryophyta</taxon>
        <taxon>Tracheophyta</taxon>
        <taxon>Spermatophyta</taxon>
        <taxon>Magnoliopsida</taxon>
        <taxon>eudicotyledons</taxon>
        <taxon>Gunneridae</taxon>
        <taxon>Pentapetalae</taxon>
        <taxon>rosids</taxon>
        <taxon>fabids</taxon>
        <taxon>Malpighiales</taxon>
        <taxon>Salicaceae</taxon>
        <taxon>Saliceae</taxon>
        <taxon>Populus</taxon>
    </lineage>
</organism>
<evidence type="ECO:0000313" key="2">
    <source>
        <dbReference type="EMBL" id="KAJ6996429.1"/>
    </source>
</evidence>
<sequence>MLKTRPRPRHLSPKGVGRSVAQCPRLAQAATPKSKEHKVLGSKHKPEANQCTRLGLGATLRIKECRAW</sequence>
<evidence type="ECO:0000256" key="1">
    <source>
        <dbReference type="SAM" id="MobiDB-lite"/>
    </source>
</evidence>
<evidence type="ECO:0000313" key="3">
    <source>
        <dbReference type="Proteomes" id="UP001164929"/>
    </source>
</evidence>
<name>A0AAD6QTW0_9ROSI</name>
<feature type="region of interest" description="Disordered" evidence="1">
    <location>
        <begin position="1"/>
        <end position="22"/>
    </location>
</feature>
<comment type="caution">
    <text evidence="2">The sequence shown here is derived from an EMBL/GenBank/DDBJ whole genome shotgun (WGS) entry which is preliminary data.</text>
</comment>
<dbReference type="EMBL" id="JAQIZT010000005">
    <property type="protein sequence ID" value="KAJ6996429.1"/>
    <property type="molecule type" value="Genomic_DNA"/>
</dbReference>
<proteinExistence type="predicted"/>